<evidence type="ECO:0000313" key="3">
    <source>
        <dbReference type="Proteomes" id="UP001279734"/>
    </source>
</evidence>
<feature type="compositionally biased region" description="Polar residues" evidence="1">
    <location>
        <begin position="335"/>
        <end position="368"/>
    </location>
</feature>
<name>A0AAD3XP78_NEPGR</name>
<reference evidence="2" key="1">
    <citation type="submission" date="2023-05" db="EMBL/GenBank/DDBJ databases">
        <title>Nepenthes gracilis genome sequencing.</title>
        <authorList>
            <person name="Fukushima K."/>
        </authorList>
    </citation>
    <scope>NUCLEOTIDE SEQUENCE</scope>
    <source>
        <strain evidence="2">SING2019-196</strain>
    </source>
</reference>
<evidence type="ECO:0000313" key="2">
    <source>
        <dbReference type="EMBL" id="GMH11669.1"/>
    </source>
</evidence>
<proteinExistence type="predicted"/>
<feature type="region of interest" description="Disordered" evidence="1">
    <location>
        <begin position="307"/>
        <end position="392"/>
    </location>
</feature>
<keyword evidence="3" id="KW-1185">Reference proteome</keyword>
<sequence length="392" mass="43766">MWIIGTLVAFYEILFTAPSEGYWVGLLVSIFCSLLKYPLAGGGVIYDSDVVVAAFQCFVLASPSYTWQSLVGIVFCCYCELVWETVCSAEAVVGSWLFWSLLRLCHESLAASLLICRAGAIAMSQTDGGPELMHCYWFLNLYVCLVRMLQWAIYYNEFRGLFVALSPGYVFLDPGLNADDAVIQNCSMVSTLCPVWQWMFWEVLLSVLVLRYPNAGVAMSLCNSDLTTTAPDISLVSIFQWGLLLVVIFDYGLGELSALLCISSKTSRVHRGELKQSDLQPQLIQHSGHVKSEQNLQRNFKATLLHQHRKKQTRHQPQPKQKGGSTGSREEQQHTLDSSAAEQQPPACQNCSQTEKSQQFVSAPPNSRQEQKLMHVITPARPEGHHQQATST</sequence>
<dbReference type="Proteomes" id="UP001279734">
    <property type="component" value="Unassembled WGS sequence"/>
</dbReference>
<evidence type="ECO:0000256" key="1">
    <source>
        <dbReference type="SAM" id="MobiDB-lite"/>
    </source>
</evidence>
<protein>
    <submittedName>
        <fullName evidence="2">Uncharacterized protein</fullName>
    </submittedName>
</protein>
<dbReference type="EMBL" id="BSYO01000011">
    <property type="protein sequence ID" value="GMH11669.1"/>
    <property type="molecule type" value="Genomic_DNA"/>
</dbReference>
<organism evidence="2 3">
    <name type="scientific">Nepenthes gracilis</name>
    <name type="common">Slender pitcher plant</name>
    <dbReference type="NCBI Taxonomy" id="150966"/>
    <lineage>
        <taxon>Eukaryota</taxon>
        <taxon>Viridiplantae</taxon>
        <taxon>Streptophyta</taxon>
        <taxon>Embryophyta</taxon>
        <taxon>Tracheophyta</taxon>
        <taxon>Spermatophyta</taxon>
        <taxon>Magnoliopsida</taxon>
        <taxon>eudicotyledons</taxon>
        <taxon>Gunneridae</taxon>
        <taxon>Pentapetalae</taxon>
        <taxon>Caryophyllales</taxon>
        <taxon>Nepenthaceae</taxon>
        <taxon>Nepenthes</taxon>
    </lineage>
</organism>
<gene>
    <name evidence="2" type="ORF">Nepgr_013510</name>
</gene>
<accession>A0AAD3XP78</accession>
<dbReference type="AlphaFoldDB" id="A0AAD3XP78"/>
<comment type="caution">
    <text evidence="2">The sequence shown here is derived from an EMBL/GenBank/DDBJ whole genome shotgun (WGS) entry which is preliminary data.</text>
</comment>